<gene>
    <name evidence="2" type="ORF">ZEAMMB73_Zm00001d042615</name>
</gene>
<feature type="compositionally biased region" description="Basic and acidic residues" evidence="1">
    <location>
        <begin position="132"/>
        <end position="143"/>
    </location>
</feature>
<feature type="region of interest" description="Disordered" evidence="1">
    <location>
        <begin position="87"/>
        <end position="173"/>
    </location>
</feature>
<name>A0A1D6N5G3_MAIZE</name>
<proteinExistence type="predicted"/>
<dbReference type="AlphaFoldDB" id="A0A1D6N5G3"/>
<organism evidence="2">
    <name type="scientific">Zea mays</name>
    <name type="common">Maize</name>
    <dbReference type="NCBI Taxonomy" id="4577"/>
    <lineage>
        <taxon>Eukaryota</taxon>
        <taxon>Viridiplantae</taxon>
        <taxon>Streptophyta</taxon>
        <taxon>Embryophyta</taxon>
        <taxon>Tracheophyta</taxon>
        <taxon>Spermatophyta</taxon>
        <taxon>Magnoliopsida</taxon>
        <taxon>Liliopsida</taxon>
        <taxon>Poales</taxon>
        <taxon>Poaceae</taxon>
        <taxon>PACMAD clade</taxon>
        <taxon>Panicoideae</taxon>
        <taxon>Andropogonodae</taxon>
        <taxon>Andropogoneae</taxon>
        <taxon>Tripsacinae</taxon>
        <taxon>Zea</taxon>
    </lineage>
</organism>
<evidence type="ECO:0000313" key="2">
    <source>
        <dbReference type="EMBL" id="ONM35864.1"/>
    </source>
</evidence>
<dbReference type="ExpressionAtlas" id="A0A1D6N5G3">
    <property type="expression patterns" value="baseline and differential"/>
</dbReference>
<reference evidence="2" key="1">
    <citation type="submission" date="2015-12" db="EMBL/GenBank/DDBJ databases">
        <title>Update maize B73 reference genome by single molecule sequencing technologies.</title>
        <authorList>
            <consortium name="Maize Genome Sequencing Project"/>
            <person name="Ware D."/>
        </authorList>
    </citation>
    <scope>NUCLEOTIDE SEQUENCE [LARGE SCALE GENOMIC DNA]</scope>
    <source>
        <tissue evidence="2">Seedling</tissue>
    </source>
</reference>
<sequence>MVAWTMSGSKMPFIDQRSEEDYCTASKSEERMKRKRLAATAKLPDGLAVAMQSGVAPQVAQPPITNPITYHTADYGQNPGLKYFDRARETSSSAIPDDGNRIAGEVKKKKRKPEYDPVDTQANLPRAPMPHGSEKQKPSKPADEASAGSLPSMATTQTVLGLPSVLGHNQQPS</sequence>
<dbReference type="EMBL" id="CM007649">
    <property type="protein sequence ID" value="ONM35864.1"/>
    <property type="molecule type" value="Genomic_DNA"/>
</dbReference>
<protein>
    <submittedName>
        <fullName evidence="2">Wound-responsive family protein</fullName>
    </submittedName>
</protein>
<evidence type="ECO:0000256" key="1">
    <source>
        <dbReference type="SAM" id="MobiDB-lite"/>
    </source>
</evidence>
<accession>A0A1D6N5G3</accession>